<reference evidence="1 2" key="1">
    <citation type="submission" date="2022-10" db="EMBL/GenBank/DDBJ databases">
        <title>Weissella fermenti sp. nov., isolated from fermented cabbage.</title>
        <authorList>
            <person name="Lee J.K."/>
            <person name="Baek J.H."/>
            <person name="Choi D.G."/>
            <person name="Kim J.M."/>
            <person name="Jeon C.O."/>
        </authorList>
    </citation>
    <scope>NUCLEOTIDE SEQUENCE [LARGE SCALE GENOMIC DNA]</scope>
    <source>
        <strain evidence="1 2">KACC 18534</strain>
    </source>
</reference>
<organism evidence="1 2">
    <name type="scientific">Weissella ceti</name>
    <dbReference type="NCBI Taxonomy" id="759620"/>
    <lineage>
        <taxon>Bacteria</taxon>
        <taxon>Bacillati</taxon>
        <taxon>Bacillota</taxon>
        <taxon>Bacilli</taxon>
        <taxon>Lactobacillales</taxon>
        <taxon>Lactobacillaceae</taxon>
        <taxon>Weissella</taxon>
    </lineage>
</organism>
<sequence length="149" mass="17065">MTNKITHAPQAVIEELDKLVEEYGDGTIYGFLSEISRNDTLANFVYHSNSDDGWLKWEEKRDRENAIINHYLDIEKLLPEREPRWYVEKVAPWSSDTILIYAMRTGALSETAVHGRAIFEHVVSYENGISKRLADAIVDEIGGTPQEIK</sequence>
<evidence type="ECO:0000313" key="1">
    <source>
        <dbReference type="EMBL" id="MCW0953208.1"/>
    </source>
</evidence>
<proteinExistence type="predicted"/>
<gene>
    <name evidence="1" type="ORF">OIT44_03855</name>
</gene>
<evidence type="ECO:0000313" key="2">
    <source>
        <dbReference type="Proteomes" id="UP001526225"/>
    </source>
</evidence>
<comment type="caution">
    <text evidence="1">The sequence shown here is derived from an EMBL/GenBank/DDBJ whole genome shotgun (WGS) entry which is preliminary data.</text>
</comment>
<name>A0ABT3E459_9LACO</name>
<keyword evidence="2" id="KW-1185">Reference proteome</keyword>
<protein>
    <submittedName>
        <fullName evidence="1">Uncharacterized protein</fullName>
    </submittedName>
</protein>
<dbReference type="RefSeq" id="WP_213409629.1">
    <property type="nucleotide sequence ID" value="NZ_CP074441.1"/>
</dbReference>
<dbReference type="EMBL" id="JAOZFE010000003">
    <property type="protein sequence ID" value="MCW0953208.1"/>
    <property type="molecule type" value="Genomic_DNA"/>
</dbReference>
<dbReference type="Proteomes" id="UP001526225">
    <property type="component" value="Unassembled WGS sequence"/>
</dbReference>
<accession>A0ABT3E459</accession>